<evidence type="ECO:0000259" key="11">
    <source>
        <dbReference type="PROSITE" id="PS50112"/>
    </source>
</evidence>
<dbReference type="GO" id="GO:0005524">
    <property type="term" value="F:ATP binding"/>
    <property type="evidence" value="ECO:0007669"/>
    <property type="project" value="UniProtKB-KW"/>
</dbReference>
<keyword evidence="5" id="KW-0547">Nucleotide-binding</keyword>
<dbReference type="Pfam" id="PF00512">
    <property type="entry name" value="HisKA"/>
    <property type="match status" value="1"/>
</dbReference>
<gene>
    <name evidence="12" type="ordered locus">Desti_5321</name>
</gene>
<keyword evidence="8" id="KW-0902">Two-component regulatory system</keyword>
<dbReference type="Pfam" id="PF02518">
    <property type="entry name" value="HATPase_c"/>
    <property type="match status" value="1"/>
</dbReference>
<dbReference type="Gene3D" id="1.10.287.130">
    <property type="match status" value="1"/>
</dbReference>
<protein>
    <recommendedName>
        <fullName evidence="2">histidine kinase</fullName>
        <ecNumber evidence="2">2.7.13.3</ecNumber>
    </recommendedName>
</protein>
<reference evidence="13" key="1">
    <citation type="submission" date="2012-06" db="EMBL/GenBank/DDBJ databases">
        <title>Complete sequence of chromosome of Desulfomonile tiedjei DSM 6799.</title>
        <authorList>
            <person name="Lucas S."/>
            <person name="Copeland A."/>
            <person name="Lapidus A."/>
            <person name="Glavina del Rio T."/>
            <person name="Dalin E."/>
            <person name="Tice H."/>
            <person name="Bruce D."/>
            <person name="Goodwin L."/>
            <person name="Pitluck S."/>
            <person name="Peters L."/>
            <person name="Ovchinnikova G."/>
            <person name="Zeytun A."/>
            <person name="Lu M."/>
            <person name="Kyrpides N."/>
            <person name="Mavromatis K."/>
            <person name="Ivanova N."/>
            <person name="Brettin T."/>
            <person name="Detter J.C."/>
            <person name="Han C."/>
            <person name="Larimer F."/>
            <person name="Land M."/>
            <person name="Hauser L."/>
            <person name="Markowitz V."/>
            <person name="Cheng J.-F."/>
            <person name="Hugenholtz P."/>
            <person name="Woyke T."/>
            <person name="Wu D."/>
            <person name="Spring S."/>
            <person name="Schroeder M."/>
            <person name="Brambilla E."/>
            <person name="Klenk H.-P."/>
            <person name="Eisen J.A."/>
        </authorList>
    </citation>
    <scope>NUCLEOTIDE SEQUENCE [LARGE SCALE GENOMIC DNA]</scope>
    <source>
        <strain evidence="13">ATCC 49306 / DSM 6799 / DCB-1</strain>
    </source>
</reference>
<feature type="domain" description="Histidine kinase" evidence="10">
    <location>
        <begin position="293"/>
        <end position="499"/>
    </location>
</feature>
<proteinExistence type="predicted"/>
<evidence type="ECO:0000259" key="10">
    <source>
        <dbReference type="PROSITE" id="PS50109"/>
    </source>
</evidence>
<keyword evidence="3" id="KW-0597">Phosphoprotein</keyword>
<dbReference type="EMBL" id="CP003360">
    <property type="protein sequence ID" value="AFM27910.1"/>
    <property type="molecule type" value="Genomic_DNA"/>
</dbReference>
<evidence type="ECO:0000256" key="3">
    <source>
        <dbReference type="ARBA" id="ARBA00022553"/>
    </source>
</evidence>
<dbReference type="InterPro" id="IPR035965">
    <property type="entry name" value="PAS-like_dom_sf"/>
</dbReference>
<dbReference type="PANTHER" id="PTHR43065">
    <property type="entry name" value="SENSOR HISTIDINE KINASE"/>
    <property type="match status" value="1"/>
</dbReference>
<dbReference type="GO" id="GO:0000155">
    <property type="term" value="F:phosphorelay sensor kinase activity"/>
    <property type="evidence" value="ECO:0007669"/>
    <property type="project" value="InterPro"/>
</dbReference>
<dbReference type="OrthoDB" id="5497171at2"/>
<dbReference type="EC" id="2.7.13.3" evidence="2"/>
<dbReference type="NCBIfam" id="TIGR00229">
    <property type="entry name" value="sensory_box"/>
    <property type="match status" value="1"/>
</dbReference>
<dbReference type="InterPro" id="IPR000014">
    <property type="entry name" value="PAS"/>
</dbReference>
<dbReference type="eggNOG" id="COG4191">
    <property type="taxonomic scope" value="Bacteria"/>
</dbReference>
<dbReference type="CDD" id="cd00130">
    <property type="entry name" value="PAS"/>
    <property type="match status" value="1"/>
</dbReference>
<dbReference type="InterPro" id="IPR003661">
    <property type="entry name" value="HisK_dim/P_dom"/>
</dbReference>
<dbReference type="SMART" id="SM00388">
    <property type="entry name" value="HisKA"/>
    <property type="match status" value="1"/>
</dbReference>
<dbReference type="SMART" id="SM00387">
    <property type="entry name" value="HATPase_c"/>
    <property type="match status" value="1"/>
</dbReference>
<accession>I4CEB9</accession>
<evidence type="ECO:0000256" key="5">
    <source>
        <dbReference type="ARBA" id="ARBA00022741"/>
    </source>
</evidence>
<dbReference type="SUPFAM" id="SSF47384">
    <property type="entry name" value="Homodimeric domain of signal transducing histidine kinase"/>
    <property type="match status" value="1"/>
</dbReference>
<evidence type="ECO:0000256" key="4">
    <source>
        <dbReference type="ARBA" id="ARBA00022679"/>
    </source>
</evidence>
<dbReference type="PROSITE" id="PS50112">
    <property type="entry name" value="PAS"/>
    <property type="match status" value="1"/>
</dbReference>
<keyword evidence="9" id="KW-0175">Coiled coil</keyword>
<dbReference type="SUPFAM" id="SSF55785">
    <property type="entry name" value="PYP-like sensor domain (PAS domain)"/>
    <property type="match status" value="1"/>
</dbReference>
<dbReference type="KEGG" id="dti:Desti_5321"/>
<dbReference type="SUPFAM" id="SSF55874">
    <property type="entry name" value="ATPase domain of HSP90 chaperone/DNA topoisomerase II/histidine kinase"/>
    <property type="match status" value="1"/>
</dbReference>
<dbReference type="PANTHER" id="PTHR43065:SF10">
    <property type="entry name" value="PEROXIDE STRESS-ACTIVATED HISTIDINE KINASE MAK3"/>
    <property type="match status" value="1"/>
</dbReference>
<dbReference type="InterPro" id="IPR036890">
    <property type="entry name" value="HATPase_C_sf"/>
</dbReference>
<evidence type="ECO:0000256" key="2">
    <source>
        <dbReference type="ARBA" id="ARBA00012438"/>
    </source>
</evidence>
<dbReference type="PRINTS" id="PR00344">
    <property type="entry name" value="BCTRLSENSOR"/>
</dbReference>
<dbReference type="InterPro" id="IPR004358">
    <property type="entry name" value="Sig_transdc_His_kin-like_C"/>
</dbReference>
<dbReference type="Proteomes" id="UP000006055">
    <property type="component" value="Chromosome"/>
</dbReference>
<dbReference type="AlphaFoldDB" id="I4CEB9"/>
<keyword evidence="7" id="KW-0067">ATP-binding</keyword>
<name>I4CEB9_DESTA</name>
<dbReference type="InterPro" id="IPR025751">
    <property type="entry name" value="RsbRD_N_dom"/>
</dbReference>
<evidence type="ECO:0000256" key="9">
    <source>
        <dbReference type="SAM" id="Coils"/>
    </source>
</evidence>
<evidence type="ECO:0000313" key="12">
    <source>
        <dbReference type="EMBL" id="AFM27910.1"/>
    </source>
</evidence>
<keyword evidence="4" id="KW-0808">Transferase</keyword>
<dbReference type="Pfam" id="PF14361">
    <property type="entry name" value="RsbRD_N"/>
    <property type="match status" value="1"/>
</dbReference>
<dbReference type="InterPro" id="IPR005467">
    <property type="entry name" value="His_kinase_dom"/>
</dbReference>
<dbReference type="HOGENOM" id="CLU_000445_114_39_7"/>
<dbReference type="InterPro" id="IPR036097">
    <property type="entry name" value="HisK_dim/P_sf"/>
</dbReference>
<evidence type="ECO:0000256" key="1">
    <source>
        <dbReference type="ARBA" id="ARBA00000085"/>
    </source>
</evidence>
<dbReference type="InterPro" id="IPR003594">
    <property type="entry name" value="HATPase_dom"/>
</dbReference>
<organism evidence="12 13">
    <name type="scientific">Desulfomonile tiedjei (strain ATCC 49306 / DSM 6799 / DCB-1)</name>
    <dbReference type="NCBI Taxonomy" id="706587"/>
    <lineage>
        <taxon>Bacteria</taxon>
        <taxon>Pseudomonadati</taxon>
        <taxon>Thermodesulfobacteriota</taxon>
        <taxon>Desulfomonilia</taxon>
        <taxon>Desulfomonilales</taxon>
        <taxon>Desulfomonilaceae</taxon>
        <taxon>Desulfomonile</taxon>
    </lineage>
</organism>
<dbReference type="CDD" id="cd00075">
    <property type="entry name" value="HATPase"/>
    <property type="match status" value="1"/>
</dbReference>
<feature type="coiled-coil region" evidence="9">
    <location>
        <begin position="140"/>
        <end position="167"/>
    </location>
</feature>
<evidence type="ECO:0000256" key="8">
    <source>
        <dbReference type="ARBA" id="ARBA00023012"/>
    </source>
</evidence>
<dbReference type="Gene3D" id="3.30.450.20">
    <property type="entry name" value="PAS domain"/>
    <property type="match status" value="1"/>
</dbReference>
<feature type="domain" description="PAS" evidence="11">
    <location>
        <begin position="157"/>
        <end position="220"/>
    </location>
</feature>
<sequence>MNIKTLLDTNRTAIIDEWLRKLQTEVSPSYSSRPEKELILTVTRAMDADYDALVHGNFDKLNQAIDFIGNLRGKAGFTLSEVQKAFELFRTILVPILEKEMTKSEAFKILDRLNHCLAYTIHKFSDQFQQVHEREIKQHAKKLEVTVEERTRELAESERKYRQLVEEIRDGYFIHKQGIIVFANQAFCDMHGYTLDQVIGSNFRVFVAPESLADVERLYEDRTSCNKTESQYAYLRLNSRGEAFPTENKVIVTQYEGEPVVMGICRDITERTEIEKRVREAERFAHIGQLTTSIAHEIRNPLSAAGMSVQDLLKHASLSGNNERRLEIIGKELARVNKIVTEMLDFAKPVKFEFHPESVELLIKSCLDVLEARIREQRVRVVQRMLEPLPELLMDREKMLQALINILLNSLEAIGENGRLEISASMADGNVRIGICDNGPGIAEEDLAYAFDPFFSRKKKGTGLGLANAKKIVEAHGGLIDIRGMPKGTEVTVTLPCPDTVGSERRT</sequence>
<dbReference type="PROSITE" id="PS50109">
    <property type="entry name" value="HIS_KIN"/>
    <property type="match status" value="1"/>
</dbReference>
<comment type="catalytic activity">
    <reaction evidence="1">
        <text>ATP + protein L-histidine = ADP + protein N-phospho-L-histidine.</text>
        <dbReference type="EC" id="2.7.13.3"/>
    </reaction>
</comment>
<evidence type="ECO:0000256" key="7">
    <source>
        <dbReference type="ARBA" id="ARBA00022840"/>
    </source>
</evidence>
<dbReference type="STRING" id="706587.Desti_5321"/>
<keyword evidence="6" id="KW-0418">Kinase</keyword>
<dbReference type="eggNOG" id="COG3829">
    <property type="taxonomic scope" value="Bacteria"/>
</dbReference>
<keyword evidence="13" id="KW-1185">Reference proteome</keyword>
<dbReference type="SMART" id="SM00091">
    <property type="entry name" value="PAS"/>
    <property type="match status" value="1"/>
</dbReference>
<dbReference type="Pfam" id="PF13426">
    <property type="entry name" value="PAS_9"/>
    <property type="match status" value="1"/>
</dbReference>
<evidence type="ECO:0000256" key="6">
    <source>
        <dbReference type="ARBA" id="ARBA00022777"/>
    </source>
</evidence>
<dbReference type="CDD" id="cd00082">
    <property type="entry name" value="HisKA"/>
    <property type="match status" value="1"/>
</dbReference>
<dbReference type="RefSeq" id="WP_014813009.1">
    <property type="nucleotide sequence ID" value="NC_018025.1"/>
</dbReference>
<dbReference type="Gene3D" id="3.30.565.10">
    <property type="entry name" value="Histidine kinase-like ATPase, C-terminal domain"/>
    <property type="match status" value="1"/>
</dbReference>
<evidence type="ECO:0000313" key="13">
    <source>
        <dbReference type="Proteomes" id="UP000006055"/>
    </source>
</evidence>